<organism evidence="1 2">
    <name type="scientific">Nostoc flagelliforme CCNUN1</name>
    <dbReference type="NCBI Taxonomy" id="2038116"/>
    <lineage>
        <taxon>Bacteria</taxon>
        <taxon>Bacillati</taxon>
        <taxon>Cyanobacteriota</taxon>
        <taxon>Cyanophyceae</taxon>
        <taxon>Nostocales</taxon>
        <taxon>Nostocaceae</taxon>
        <taxon>Nostoc</taxon>
    </lineage>
</organism>
<sequence length="42" mass="4859">MATELPPPNFYFWQAKAGSKSLECCQMSKTLVYTGYYCFSHE</sequence>
<dbReference type="Proteomes" id="UP000232003">
    <property type="component" value="Chromosome"/>
</dbReference>
<name>A0A2K8SN47_9NOSO</name>
<proteinExistence type="predicted"/>
<evidence type="ECO:0000313" key="2">
    <source>
        <dbReference type="Proteomes" id="UP000232003"/>
    </source>
</evidence>
<dbReference type="EMBL" id="CP024785">
    <property type="protein sequence ID" value="AUB36904.1"/>
    <property type="molecule type" value="Genomic_DNA"/>
</dbReference>
<protein>
    <submittedName>
        <fullName evidence="1">Uncharacterized protein</fullName>
    </submittedName>
</protein>
<dbReference type="AlphaFoldDB" id="A0A2K8SN47"/>
<evidence type="ECO:0000313" key="1">
    <source>
        <dbReference type="EMBL" id="AUB36904.1"/>
    </source>
</evidence>
<accession>A0A2K8SN47</accession>
<keyword evidence="2" id="KW-1185">Reference proteome</keyword>
<dbReference type="KEGG" id="nfl:COO91_02833"/>
<gene>
    <name evidence="1" type="ORF">COO91_02833</name>
</gene>
<reference evidence="1 2" key="1">
    <citation type="submission" date="2017-11" db="EMBL/GenBank/DDBJ databases">
        <title>Complete genome of a free-living desiccation-tolerant cyanobacterium and its photosynthetic adaptation to extreme terrestrial habitat.</title>
        <authorList>
            <person name="Shang J."/>
        </authorList>
    </citation>
    <scope>NUCLEOTIDE SEQUENCE [LARGE SCALE GENOMIC DNA]</scope>
    <source>
        <strain evidence="1 2">CCNUN1</strain>
    </source>
</reference>